<organism evidence="3 4">
    <name type="scientific">Curtobacterium salicis</name>
    <dbReference type="NCBI Taxonomy" id="1779862"/>
    <lineage>
        <taxon>Bacteria</taxon>
        <taxon>Bacillati</taxon>
        <taxon>Actinomycetota</taxon>
        <taxon>Actinomycetes</taxon>
        <taxon>Micrococcales</taxon>
        <taxon>Microbacteriaceae</taxon>
        <taxon>Curtobacterium</taxon>
    </lineage>
</organism>
<evidence type="ECO:0008006" key="5">
    <source>
        <dbReference type="Google" id="ProtNLM"/>
    </source>
</evidence>
<gene>
    <name evidence="3" type="ORF">E9228_002863</name>
</gene>
<evidence type="ECO:0000313" key="4">
    <source>
        <dbReference type="Proteomes" id="UP001318300"/>
    </source>
</evidence>
<reference evidence="3 4" key="1">
    <citation type="submission" date="2020-03" db="EMBL/GenBank/DDBJ databases">
        <title>Above-ground endophytic microbial communities from plants in different locations in the United States.</title>
        <authorList>
            <person name="Frank C."/>
        </authorList>
    </citation>
    <scope>NUCLEOTIDE SEQUENCE [LARGE SCALE GENOMIC DNA]</scope>
    <source>
        <strain evidence="3 4">WW7</strain>
    </source>
</reference>
<dbReference type="EMBL" id="JAAOYO010000004">
    <property type="protein sequence ID" value="NII42205.1"/>
    <property type="molecule type" value="Genomic_DNA"/>
</dbReference>
<accession>A0ABX0T9J8</accession>
<feature type="compositionally biased region" description="Low complexity" evidence="1">
    <location>
        <begin position="35"/>
        <end position="49"/>
    </location>
</feature>
<evidence type="ECO:0000313" key="3">
    <source>
        <dbReference type="EMBL" id="NII42205.1"/>
    </source>
</evidence>
<evidence type="ECO:0000256" key="2">
    <source>
        <dbReference type="SAM" id="SignalP"/>
    </source>
</evidence>
<dbReference type="Proteomes" id="UP001318300">
    <property type="component" value="Unassembled WGS sequence"/>
</dbReference>
<feature type="signal peptide" evidence="2">
    <location>
        <begin position="1"/>
        <end position="28"/>
    </location>
</feature>
<feature type="region of interest" description="Disordered" evidence="1">
    <location>
        <begin position="29"/>
        <end position="100"/>
    </location>
</feature>
<feature type="compositionally biased region" description="Low complexity" evidence="1">
    <location>
        <begin position="57"/>
        <end position="70"/>
    </location>
</feature>
<keyword evidence="2" id="KW-0732">Signal</keyword>
<sequence>MSRTRRFPVLLTSLTLAVGLTGVLAACAGPDDPTPTRSPSASATRTPAPSSTPTPTTPATSAPVTGDPSAAPAPEPSEPAATPTDGSGQGTGNGSGADAPATVDWSAVTAQGVAAAGGGSVVSIAGSGDQWTVVVAGPDGSQTQSVVSATLGRVTSGPFPKDVDAATKAANVARTSGLRTQADAAATVATGAVAGSTLSSLTLGGTAAAPSWTATVQASGTTSTVRVDGLTGAASVG</sequence>
<dbReference type="PROSITE" id="PS51257">
    <property type="entry name" value="PROKAR_LIPOPROTEIN"/>
    <property type="match status" value="1"/>
</dbReference>
<dbReference type="RefSeq" id="WP_166781188.1">
    <property type="nucleotide sequence ID" value="NZ_JAAOYO010000004.1"/>
</dbReference>
<keyword evidence="4" id="KW-1185">Reference proteome</keyword>
<protein>
    <recommendedName>
        <fullName evidence="5">PepSY domain-containing protein</fullName>
    </recommendedName>
</protein>
<comment type="caution">
    <text evidence="3">The sequence shown here is derived from an EMBL/GenBank/DDBJ whole genome shotgun (WGS) entry which is preliminary data.</text>
</comment>
<feature type="chain" id="PRO_5046010738" description="PepSY domain-containing protein" evidence="2">
    <location>
        <begin position="29"/>
        <end position="237"/>
    </location>
</feature>
<evidence type="ECO:0000256" key="1">
    <source>
        <dbReference type="SAM" id="MobiDB-lite"/>
    </source>
</evidence>
<proteinExistence type="predicted"/>
<name>A0ABX0T9J8_9MICO</name>